<sequence length="211" mass="20595">MKFAFAPLAAVLAASSALAQQFTINTPTNVVVCQPILLTWVGGTPPYFLRFPGNQPGAAALEDLGQQTGNQFTWLVNIAAGTSIGLSLRDNSGQTVQSAPFDINSGTDTSCVGKNPSSSGAAPPANTGSSSGSSTGGPAAPPTTPPTGPSTTPPTTPSTTPPATSGSSTVSKPNTSTSGTPPPSNSNAASSNGAHFGAAGMIGAAAIALLI</sequence>
<feature type="compositionally biased region" description="Polar residues" evidence="1">
    <location>
        <begin position="92"/>
        <end position="112"/>
    </location>
</feature>
<dbReference type="PANTHER" id="PTHR37487">
    <property type="entry name" value="CHROMOSOME 1, WHOLE GENOME SHOTGUN SEQUENCE"/>
    <property type="match status" value="1"/>
</dbReference>
<dbReference type="OrthoDB" id="3362246at2759"/>
<comment type="caution">
    <text evidence="3">The sequence shown here is derived from an EMBL/GenBank/DDBJ whole genome shotgun (WGS) entry which is preliminary data.</text>
</comment>
<feature type="compositionally biased region" description="Pro residues" evidence="1">
    <location>
        <begin position="139"/>
        <end position="160"/>
    </location>
</feature>
<evidence type="ECO:0000313" key="4">
    <source>
        <dbReference type="Proteomes" id="UP000807353"/>
    </source>
</evidence>
<gene>
    <name evidence="3" type="ORF">BDZ94DRAFT_1304813</name>
</gene>
<feature type="region of interest" description="Disordered" evidence="1">
    <location>
        <begin position="92"/>
        <end position="195"/>
    </location>
</feature>
<dbReference type="AlphaFoldDB" id="A0A9P5YHT9"/>
<evidence type="ECO:0000256" key="2">
    <source>
        <dbReference type="SAM" id="SignalP"/>
    </source>
</evidence>
<feature type="signal peptide" evidence="2">
    <location>
        <begin position="1"/>
        <end position="19"/>
    </location>
</feature>
<organism evidence="3 4">
    <name type="scientific">Collybia nuda</name>
    <dbReference type="NCBI Taxonomy" id="64659"/>
    <lineage>
        <taxon>Eukaryota</taxon>
        <taxon>Fungi</taxon>
        <taxon>Dikarya</taxon>
        <taxon>Basidiomycota</taxon>
        <taxon>Agaricomycotina</taxon>
        <taxon>Agaricomycetes</taxon>
        <taxon>Agaricomycetidae</taxon>
        <taxon>Agaricales</taxon>
        <taxon>Tricholomatineae</taxon>
        <taxon>Clitocybaceae</taxon>
        <taxon>Collybia</taxon>
    </lineage>
</organism>
<evidence type="ECO:0000313" key="3">
    <source>
        <dbReference type="EMBL" id="KAF9468076.1"/>
    </source>
</evidence>
<accession>A0A9P5YHT9</accession>
<keyword evidence="4" id="KW-1185">Reference proteome</keyword>
<name>A0A9P5YHT9_9AGAR</name>
<protein>
    <submittedName>
        <fullName evidence="3">Uncharacterized protein</fullName>
    </submittedName>
</protein>
<evidence type="ECO:0000256" key="1">
    <source>
        <dbReference type="SAM" id="MobiDB-lite"/>
    </source>
</evidence>
<keyword evidence="2" id="KW-0732">Signal</keyword>
<dbReference type="Proteomes" id="UP000807353">
    <property type="component" value="Unassembled WGS sequence"/>
</dbReference>
<dbReference type="EMBL" id="MU150234">
    <property type="protein sequence ID" value="KAF9468076.1"/>
    <property type="molecule type" value="Genomic_DNA"/>
</dbReference>
<feature type="compositionally biased region" description="Low complexity" evidence="1">
    <location>
        <begin position="161"/>
        <end position="195"/>
    </location>
</feature>
<reference evidence="3" key="1">
    <citation type="submission" date="2020-11" db="EMBL/GenBank/DDBJ databases">
        <authorList>
            <consortium name="DOE Joint Genome Institute"/>
            <person name="Ahrendt S."/>
            <person name="Riley R."/>
            <person name="Andreopoulos W."/>
            <person name="Labutti K."/>
            <person name="Pangilinan J."/>
            <person name="Ruiz-Duenas F.J."/>
            <person name="Barrasa J.M."/>
            <person name="Sanchez-Garcia M."/>
            <person name="Camarero S."/>
            <person name="Miyauchi S."/>
            <person name="Serrano A."/>
            <person name="Linde D."/>
            <person name="Babiker R."/>
            <person name="Drula E."/>
            <person name="Ayuso-Fernandez I."/>
            <person name="Pacheco R."/>
            <person name="Padilla G."/>
            <person name="Ferreira P."/>
            <person name="Barriuso J."/>
            <person name="Kellner H."/>
            <person name="Castanera R."/>
            <person name="Alfaro M."/>
            <person name="Ramirez L."/>
            <person name="Pisabarro A.G."/>
            <person name="Kuo A."/>
            <person name="Tritt A."/>
            <person name="Lipzen A."/>
            <person name="He G."/>
            <person name="Yan M."/>
            <person name="Ng V."/>
            <person name="Cullen D."/>
            <person name="Martin F."/>
            <person name="Rosso M.-N."/>
            <person name="Henrissat B."/>
            <person name="Hibbett D."/>
            <person name="Martinez A.T."/>
            <person name="Grigoriev I.V."/>
        </authorList>
    </citation>
    <scope>NUCLEOTIDE SEQUENCE</scope>
    <source>
        <strain evidence="3">CBS 247.69</strain>
    </source>
</reference>
<feature type="chain" id="PRO_5040241023" evidence="2">
    <location>
        <begin position="20"/>
        <end position="211"/>
    </location>
</feature>
<feature type="compositionally biased region" description="Low complexity" evidence="1">
    <location>
        <begin position="116"/>
        <end position="138"/>
    </location>
</feature>
<proteinExistence type="predicted"/>
<dbReference type="PANTHER" id="PTHR37487:SF2">
    <property type="entry name" value="EXPRESSED PROTEIN"/>
    <property type="match status" value="1"/>
</dbReference>